<accession>A0A9D4TXX0</accession>
<protein>
    <submittedName>
        <fullName evidence="3">Uncharacterized protein</fullName>
    </submittedName>
</protein>
<evidence type="ECO:0000313" key="3">
    <source>
        <dbReference type="EMBL" id="KAI3437793.1"/>
    </source>
</evidence>
<dbReference type="GO" id="GO:0005929">
    <property type="term" value="C:cilium"/>
    <property type="evidence" value="ECO:0007669"/>
    <property type="project" value="GOC"/>
</dbReference>
<dbReference type="PANTHER" id="PTHR31540:SF1">
    <property type="entry name" value="CENTROSOMAL PROTEIN OF 131 KDA"/>
    <property type="match status" value="1"/>
</dbReference>
<dbReference type="GO" id="GO:0035735">
    <property type="term" value="P:intraciliary transport involved in cilium assembly"/>
    <property type="evidence" value="ECO:0007669"/>
    <property type="project" value="InterPro"/>
</dbReference>
<reference evidence="3" key="2">
    <citation type="submission" date="2020-11" db="EMBL/GenBank/DDBJ databases">
        <authorList>
            <person name="Cecchin M."/>
            <person name="Marcolungo L."/>
            <person name="Rossato M."/>
            <person name="Girolomoni L."/>
            <person name="Cosentino E."/>
            <person name="Cuine S."/>
            <person name="Li-Beisson Y."/>
            <person name="Delledonne M."/>
            <person name="Ballottari M."/>
        </authorList>
    </citation>
    <scope>NUCLEOTIDE SEQUENCE</scope>
    <source>
        <strain evidence="3">211/11P</strain>
        <tissue evidence="3">Whole cell</tissue>
    </source>
</reference>
<keyword evidence="1" id="KW-0175">Coiled coil</keyword>
<keyword evidence="4" id="KW-1185">Reference proteome</keyword>
<evidence type="ECO:0000256" key="2">
    <source>
        <dbReference type="SAM" id="MobiDB-lite"/>
    </source>
</evidence>
<dbReference type="EMBL" id="SIDB01000001">
    <property type="protein sequence ID" value="KAI3437793.1"/>
    <property type="molecule type" value="Genomic_DNA"/>
</dbReference>
<evidence type="ECO:0000256" key="1">
    <source>
        <dbReference type="SAM" id="Coils"/>
    </source>
</evidence>
<dbReference type="AlphaFoldDB" id="A0A9D4TXX0"/>
<sequence length="651" mass="70845">MMEDLEQQAAEEALQVGPSKPAPNAARDERLDGQQQPCGQPAPLKTHPLAKLLASQPCSIASKQMLAAATGTAAAHAACLAEGSRACRQSTQLLGTPVKQPSRAAAVEVLTPGCAAAAKTAAAPSAAQHLPQVALDLSAVASSVRAKIRQLQQQVEQKDGQMAAFREQVEETRREQAAALAAAETRHQAQLESYKSEGEASANQSRQLLDAVTREKDALSAKCAKLSADVGALQAEAGKQIAALKDVLARELRKQKEVWMASERAKREAWMAEQTRSIKERTIKGLEPELQRLVAEHQAELKRAEARHEAAAGSVMQAAIAQHEEQLAAVQAAAAAERAAAADAERAAAREQVKDAQSRFEIELQSLRMRLATEHQMQLERADAARREDSARLQQRTLDSEQRVGALRAEWEREKQQLVHAQQLEVATVRQQLQADQELWRAAAGEQARRELESRVAELRRQLGAERDEELAAVVARLEDDAVAREAAHEAAVEAKWQVDIERLRATESRLSGQCAVAQARATEAEAKIGRLEELVHTLQREVSSKGASMACLEQQLVTSRNEAATREQAAAALLHRAEEQALQVQAQERARAAAAEAAACGAQQETDAQRQRWVAEMDSIQQRFRALLQTKDGTIASLTQQLQELHAVVS</sequence>
<feature type="coiled-coil region" evidence="1">
    <location>
        <begin position="141"/>
        <end position="236"/>
    </location>
</feature>
<evidence type="ECO:0000313" key="4">
    <source>
        <dbReference type="Proteomes" id="UP001055712"/>
    </source>
</evidence>
<feature type="region of interest" description="Disordered" evidence="2">
    <location>
        <begin position="1"/>
        <end position="45"/>
    </location>
</feature>
<organism evidence="3 4">
    <name type="scientific">Chlorella vulgaris</name>
    <name type="common">Green alga</name>
    <dbReference type="NCBI Taxonomy" id="3077"/>
    <lineage>
        <taxon>Eukaryota</taxon>
        <taxon>Viridiplantae</taxon>
        <taxon>Chlorophyta</taxon>
        <taxon>core chlorophytes</taxon>
        <taxon>Trebouxiophyceae</taxon>
        <taxon>Chlorellales</taxon>
        <taxon>Chlorellaceae</taxon>
        <taxon>Chlorella clade</taxon>
        <taxon>Chlorella</taxon>
    </lineage>
</organism>
<feature type="coiled-coil region" evidence="1">
    <location>
        <begin position="515"/>
        <end position="542"/>
    </location>
</feature>
<reference evidence="3" key="1">
    <citation type="journal article" date="2019" name="Plant J.">
        <title>Chlorella vulgaris genome assembly and annotation reveals the molecular basis for metabolic acclimation to high light conditions.</title>
        <authorList>
            <person name="Cecchin M."/>
            <person name="Marcolungo L."/>
            <person name="Rossato M."/>
            <person name="Girolomoni L."/>
            <person name="Cosentino E."/>
            <person name="Cuine S."/>
            <person name="Li-Beisson Y."/>
            <person name="Delledonne M."/>
            <person name="Ballottari M."/>
        </authorList>
    </citation>
    <scope>NUCLEOTIDE SEQUENCE</scope>
    <source>
        <strain evidence="3">211/11P</strain>
    </source>
</reference>
<name>A0A9D4TXX0_CHLVU</name>
<feature type="coiled-coil region" evidence="1">
    <location>
        <begin position="442"/>
        <end position="469"/>
    </location>
</feature>
<dbReference type="InterPro" id="IPR030465">
    <property type="entry name" value="CEP131"/>
</dbReference>
<proteinExistence type="predicted"/>
<dbReference type="PANTHER" id="PTHR31540">
    <property type="entry name" value="CENTROSOMAL PROTEIN OF 131 KDA"/>
    <property type="match status" value="1"/>
</dbReference>
<comment type="caution">
    <text evidence="3">The sequence shown here is derived from an EMBL/GenBank/DDBJ whole genome shotgun (WGS) entry which is preliminary data.</text>
</comment>
<gene>
    <name evidence="3" type="ORF">D9Q98_000240</name>
</gene>
<dbReference type="Proteomes" id="UP001055712">
    <property type="component" value="Unassembled WGS sequence"/>
</dbReference>
<feature type="coiled-coil region" evidence="1">
    <location>
        <begin position="287"/>
        <end position="359"/>
    </location>
</feature>
<dbReference type="OrthoDB" id="568491at2759"/>